<dbReference type="InterPro" id="IPR019665">
    <property type="entry name" value="OxRdtase/DH_put_Rossmann_dom"/>
</dbReference>
<organism evidence="3 4">
    <name type="scientific">Croceibacterium atlanticum</name>
    <dbReference type="NCBI Taxonomy" id="1267766"/>
    <lineage>
        <taxon>Bacteria</taxon>
        <taxon>Pseudomonadati</taxon>
        <taxon>Pseudomonadota</taxon>
        <taxon>Alphaproteobacteria</taxon>
        <taxon>Sphingomonadales</taxon>
        <taxon>Erythrobacteraceae</taxon>
        <taxon>Croceibacterium</taxon>
    </lineage>
</organism>
<dbReference type="SUPFAM" id="SSF48179">
    <property type="entry name" value="6-phosphogluconate dehydrogenase C-terminal domain-like"/>
    <property type="match status" value="1"/>
</dbReference>
<dbReference type="SUPFAM" id="SSF51735">
    <property type="entry name" value="NAD(P)-binding Rossmann-fold domains"/>
    <property type="match status" value="1"/>
</dbReference>
<dbReference type="Gene3D" id="3.40.50.720">
    <property type="entry name" value="NAD(P)-binding Rossmann-like Domain"/>
    <property type="match status" value="1"/>
</dbReference>
<feature type="domain" description="DUF2520" evidence="2">
    <location>
        <begin position="153"/>
        <end position="276"/>
    </location>
</feature>
<dbReference type="OrthoDB" id="8650434at2"/>
<sequence>MDCRGYRWGVKEKFPVGQVGIIGTGRVARALSCGLVRRGMGAPVLWGRSPDSCRAAASETGGHAEASLPALLARSDVIAIAVSDDAIAGIVRTIAQAPVQWQGKLVFHVSGGSGTNILAPLLALGAETAAIHPAMTFTGQPELESARMAGARFAITAAPEEATGRARAIVEALEGVPVMIDEDHRTLYHAALCHAANHLVTLLSGALDALRTAGVDDPASLLSPLVHAALDNVLASGFDALSGPVKRGDAGTIRDHLATLEKHAPALLPTYRAMAIATAEELARQDNEPAGTSLLLELLGGSADGSVSGLE</sequence>
<reference evidence="3" key="1">
    <citation type="submission" date="2015-05" db="EMBL/GenBank/DDBJ databases">
        <title>The complete genome of Altererythrobacter atlanticus strain 26DY36.</title>
        <authorList>
            <person name="Wu Y.-H."/>
            <person name="Cheng H."/>
            <person name="Wu X.-W."/>
        </authorList>
    </citation>
    <scope>NUCLEOTIDE SEQUENCE [LARGE SCALE GENOMIC DNA]</scope>
    <source>
        <strain evidence="3">26DY36</strain>
    </source>
</reference>
<dbReference type="RefSeq" id="WP_046903325.1">
    <property type="nucleotide sequence ID" value="NZ_CP011452.2"/>
</dbReference>
<evidence type="ECO:0000259" key="1">
    <source>
        <dbReference type="Pfam" id="PF10727"/>
    </source>
</evidence>
<dbReference type="Pfam" id="PF10727">
    <property type="entry name" value="Rossmann-like"/>
    <property type="match status" value="1"/>
</dbReference>
<dbReference type="InterPro" id="IPR008927">
    <property type="entry name" value="6-PGluconate_DH-like_C_sf"/>
</dbReference>
<dbReference type="Pfam" id="PF10728">
    <property type="entry name" value="DUF2520"/>
    <property type="match status" value="1"/>
</dbReference>
<dbReference type="STRING" id="1267766.WYH_01491"/>
<evidence type="ECO:0000259" key="2">
    <source>
        <dbReference type="Pfam" id="PF10728"/>
    </source>
</evidence>
<dbReference type="EMBL" id="CP011452">
    <property type="protein sequence ID" value="AKH42530.1"/>
    <property type="molecule type" value="Genomic_DNA"/>
</dbReference>
<proteinExistence type="predicted"/>
<dbReference type="InterPro" id="IPR037108">
    <property type="entry name" value="TM1727-like_C_sf"/>
</dbReference>
<dbReference type="InterPro" id="IPR036291">
    <property type="entry name" value="NAD(P)-bd_dom_sf"/>
</dbReference>
<protein>
    <submittedName>
        <fullName evidence="3">Rossmann-like domain protein</fullName>
    </submittedName>
</protein>
<dbReference type="PATRIC" id="fig|1267766.3.peg.1500"/>
<feature type="domain" description="Putative oxidoreductase/dehydrogenase Rossmann-like" evidence="1">
    <location>
        <begin position="18"/>
        <end position="133"/>
    </location>
</feature>
<dbReference type="Gene3D" id="1.10.1040.20">
    <property type="entry name" value="ProC-like, C-terminal domain"/>
    <property type="match status" value="1"/>
</dbReference>
<dbReference type="AlphaFoldDB" id="A0A0F7KUS1"/>
<keyword evidence="4" id="KW-1185">Reference proteome</keyword>
<dbReference type="PANTHER" id="PTHR40459">
    <property type="entry name" value="CONSERVED HYPOTHETICAL ALANINE AND LEUCINE RICH PROTEIN"/>
    <property type="match status" value="1"/>
</dbReference>
<dbReference type="Proteomes" id="UP000034392">
    <property type="component" value="Chromosome"/>
</dbReference>
<evidence type="ECO:0000313" key="4">
    <source>
        <dbReference type="Proteomes" id="UP000034392"/>
    </source>
</evidence>
<dbReference type="InterPro" id="IPR018931">
    <property type="entry name" value="DUF2520"/>
</dbReference>
<evidence type="ECO:0000313" key="3">
    <source>
        <dbReference type="EMBL" id="AKH42530.1"/>
    </source>
</evidence>
<dbReference type="PANTHER" id="PTHR40459:SF1">
    <property type="entry name" value="CONSERVED HYPOTHETICAL ALANINE AND LEUCINE RICH PROTEIN"/>
    <property type="match status" value="1"/>
</dbReference>
<name>A0A0F7KUS1_9SPHN</name>
<accession>A0A0F7KUS1</accession>
<gene>
    <name evidence="3" type="ORF">WYH_01491</name>
</gene>
<dbReference type="KEGG" id="aay:WYH_01491"/>